<dbReference type="InterPro" id="IPR036928">
    <property type="entry name" value="AS_sf"/>
</dbReference>
<reference evidence="2" key="1">
    <citation type="submission" date="2018-05" db="EMBL/GenBank/DDBJ databases">
        <authorList>
            <person name="Lanie J.A."/>
            <person name="Ng W.-L."/>
            <person name="Kazmierczak K.M."/>
            <person name="Andrzejewski T.M."/>
            <person name="Davidsen T.M."/>
            <person name="Wayne K.J."/>
            <person name="Tettelin H."/>
            <person name="Glass J.I."/>
            <person name="Rusch D."/>
            <person name="Podicherti R."/>
            <person name="Tsui H.-C.T."/>
            <person name="Winkler M.E."/>
        </authorList>
    </citation>
    <scope>NUCLEOTIDE SEQUENCE</scope>
</reference>
<evidence type="ECO:0000313" key="2">
    <source>
        <dbReference type="EMBL" id="SVA61885.1"/>
    </source>
</evidence>
<proteinExistence type="predicted"/>
<dbReference type="AlphaFoldDB" id="A0A381XAU1"/>
<dbReference type="Pfam" id="PF01425">
    <property type="entry name" value="Amidase"/>
    <property type="match status" value="1"/>
</dbReference>
<feature type="domain" description="Amidase" evidence="1">
    <location>
        <begin position="26"/>
        <end position="442"/>
    </location>
</feature>
<sequence>MTDFLEQPLALIAAAIQEGQITSTSLVTACLKRIEQVNPQLNAVVSIAPEQALKHAAKADADLAAGKSIGPLHGIPMTIKDSLDTFDMVTTWGTSGRQQFRPGKDASCVARLRAAGAILVGKTNTPEFTLSFQTDNLLFGKTNNPFDPARTSGGSSGGAAALIASGAVPFDIGTDTGGSIRLPAHFCGICGIKPTSGRVPCTGNALPAFGLIAPLTQPGPLARYVADLEMLLPIIAGPDNIDPHCVNASWHDAKQVDLSQLRIGYHSDNGLSSPETAIVASITKVVELLGKVGLQISQGTPSGLQMASLIMSRLMAADDQDLIITLLDESRTHAPSEKIKNSLERGKAGMTAVEFAHTINVWHSYQSSMLSYFNDYDLLICPVNAHTAIAHGEEENMLDYSYTMAYNLTGWPGVVIRAGTDESGLPIGIQILAAPFREDHCLALAGFLEAKLGAFSQPAVRYRKTPDA</sequence>
<dbReference type="InterPro" id="IPR023631">
    <property type="entry name" value="Amidase_dom"/>
</dbReference>
<dbReference type="EMBL" id="UINC01014521">
    <property type="protein sequence ID" value="SVA61885.1"/>
    <property type="molecule type" value="Genomic_DNA"/>
</dbReference>
<protein>
    <recommendedName>
        <fullName evidence="1">Amidase domain-containing protein</fullName>
    </recommendedName>
</protein>
<accession>A0A381XAU1</accession>
<dbReference type="SUPFAM" id="SSF75304">
    <property type="entry name" value="Amidase signature (AS) enzymes"/>
    <property type="match status" value="1"/>
</dbReference>
<dbReference type="GO" id="GO:0012505">
    <property type="term" value="C:endomembrane system"/>
    <property type="evidence" value="ECO:0007669"/>
    <property type="project" value="TreeGrafter"/>
</dbReference>
<name>A0A381XAU1_9ZZZZ</name>
<dbReference type="Gene3D" id="3.90.1300.10">
    <property type="entry name" value="Amidase signature (AS) domain"/>
    <property type="match status" value="1"/>
</dbReference>
<dbReference type="InterPro" id="IPR052739">
    <property type="entry name" value="FAAH2"/>
</dbReference>
<evidence type="ECO:0000259" key="1">
    <source>
        <dbReference type="Pfam" id="PF01425"/>
    </source>
</evidence>
<dbReference type="PANTHER" id="PTHR43372">
    <property type="entry name" value="FATTY-ACID AMIDE HYDROLASE"/>
    <property type="match status" value="1"/>
</dbReference>
<organism evidence="2">
    <name type="scientific">marine metagenome</name>
    <dbReference type="NCBI Taxonomy" id="408172"/>
    <lineage>
        <taxon>unclassified sequences</taxon>
        <taxon>metagenomes</taxon>
        <taxon>ecological metagenomes</taxon>
    </lineage>
</organism>
<dbReference type="PANTHER" id="PTHR43372:SF4">
    <property type="entry name" value="FATTY-ACID AMIDE HYDROLASE 2"/>
    <property type="match status" value="1"/>
</dbReference>
<gene>
    <name evidence="2" type="ORF">METZ01_LOCUS114739</name>
</gene>